<dbReference type="EMBL" id="JAABOQ010000007">
    <property type="protein sequence ID" value="NER18705.1"/>
    <property type="molecule type" value="Genomic_DNA"/>
</dbReference>
<organism evidence="2 3">
    <name type="scientific">Spongiivirga citrea</name>
    <dbReference type="NCBI Taxonomy" id="1481457"/>
    <lineage>
        <taxon>Bacteria</taxon>
        <taxon>Pseudomonadati</taxon>
        <taxon>Bacteroidota</taxon>
        <taxon>Flavobacteriia</taxon>
        <taxon>Flavobacteriales</taxon>
        <taxon>Flavobacteriaceae</taxon>
        <taxon>Spongiivirga</taxon>
    </lineage>
</organism>
<evidence type="ECO:0000256" key="1">
    <source>
        <dbReference type="SAM" id="SignalP"/>
    </source>
</evidence>
<evidence type="ECO:0000313" key="3">
    <source>
        <dbReference type="Proteomes" id="UP000474296"/>
    </source>
</evidence>
<name>A0A6M0CL70_9FLAO</name>
<evidence type="ECO:0000313" key="2">
    <source>
        <dbReference type="EMBL" id="NER18705.1"/>
    </source>
</evidence>
<accession>A0A6M0CL70</accession>
<dbReference type="Proteomes" id="UP000474296">
    <property type="component" value="Unassembled WGS sequence"/>
</dbReference>
<feature type="chain" id="PRO_5026849274" evidence="1">
    <location>
        <begin position="20"/>
        <end position="692"/>
    </location>
</feature>
<keyword evidence="3" id="KW-1185">Reference proteome</keyword>
<keyword evidence="1" id="KW-0732">Signal</keyword>
<dbReference type="SUPFAM" id="SSF48452">
    <property type="entry name" value="TPR-like"/>
    <property type="match status" value="1"/>
</dbReference>
<protein>
    <submittedName>
        <fullName evidence="2">Uncharacterized protein</fullName>
    </submittedName>
</protein>
<dbReference type="AlphaFoldDB" id="A0A6M0CL70"/>
<proteinExistence type="predicted"/>
<gene>
    <name evidence="2" type="ORF">GWK10_15915</name>
</gene>
<comment type="caution">
    <text evidence="2">The sequence shown here is derived from an EMBL/GenBank/DDBJ whole genome shotgun (WGS) entry which is preliminary data.</text>
</comment>
<dbReference type="InterPro" id="IPR011990">
    <property type="entry name" value="TPR-like_helical_dom_sf"/>
</dbReference>
<sequence>MKKCLILAVLLLNAIVIKAQSANLDREYFNVSHVVLPSNPILNDADRTYNLRVLNTIDKQARKDIVRNDINIQGYTKLPNKGVLDIAIEINPVQIGEVEIKKTEIENKDKEGNVKSITRIYNVIFPYQTNGKMVVLNTISGETKSFNYGKSEVFRSKDFKTNTLANDYYKNNYTNLRDGFNTSFFNTVVSNANTRLNSLYGYKIKSGQDYFWILDSKKHPETPKHKEMYEVMKTAFSKMRSDLAVDELALELAPAIAYFESVPANYPGDKKRIRKLKYASYYNLAQLYYYLDQPEKVIEYSEKLIANNYDKSDGKSMIKYANALRKDLDKNQVKSRHFKVVTEDRSNDPSLQPAVVEAPIVKTIIIEKKDPDFLVLQGSVEQINDQLKKVLYSINVARQIWTTSYIHPGPYIYNQSNKQIIGRKYYEAYENRESDVLFTIEGDHIVGATMKDFETTLYWINNQLTRIHAPGLSQFNFDISYDSDKRPIAFSNTYDREGTDYLTTVAYDGLRISKIIRNWNTGSRKWTHTIRTMEEVGDTIVTKEIMYKQRKKNKPENILHEYVYKSKRIGDKYLVSINPFGGIREYTYNDDGLIEISKSFDKDNRTVDQNFYYEGTKKTQRVLVRKKDGIMYEREILNYVDLKKTDATSPEYQWRKGTYRFNENNELVWEARNSQWRKKINGAWTGWQYFRM</sequence>
<dbReference type="RefSeq" id="WP_164033393.1">
    <property type="nucleotide sequence ID" value="NZ_JAABOQ010000007.1"/>
</dbReference>
<feature type="signal peptide" evidence="1">
    <location>
        <begin position="1"/>
        <end position="19"/>
    </location>
</feature>
<reference evidence="2 3" key="1">
    <citation type="submission" date="2020-01" db="EMBL/GenBank/DDBJ databases">
        <title>Spongiivirga citrea KCTC 32990T.</title>
        <authorList>
            <person name="Wang G."/>
        </authorList>
    </citation>
    <scope>NUCLEOTIDE SEQUENCE [LARGE SCALE GENOMIC DNA]</scope>
    <source>
        <strain evidence="2 3">KCTC 32990</strain>
    </source>
</reference>